<organism evidence="5 6">
    <name type="scientific">Ridgeia piscesae</name>
    <name type="common">Tubeworm</name>
    <dbReference type="NCBI Taxonomy" id="27915"/>
    <lineage>
        <taxon>Eukaryota</taxon>
        <taxon>Metazoa</taxon>
        <taxon>Spiralia</taxon>
        <taxon>Lophotrochozoa</taxon>
        <taxon>Annelida</taxon>
        <taxon>Polychaeta</taxon>
        <taxon>Sedentaria</taxon>
        <taxon>Canalipalpata</taxon>
        <taxon>Sabellida</taxon>
        <taxon>Siboglinidae</taxon>
        <taxon>Ridgeia</taxon>
    </lineage>
</organism>
<keyword evidence="2" id="KW-0812">Transmembrane</keyword>
<reference evidence="5" key="1">
    <citation type="journal article" date="2023" name="Mol. Biol. Evol.">
        <title>Third-Generation Sequencing Reveals the Adaptive Role of the Epigenome in Three Deep-Sea Polychaetes.</title>
        <authorList>
            <person name="Perez M."/>
            <person name="Aroh O."/>
            <person name="Sun Y."/>
            <person name="Lan Y."/>
            <person name="Juniper S.K."/>
            <person name="Young C.R."/>
            <person name="Angers B."/>
            <person name="Qian P.Y."/>
        </authorList>
    </citation>
    <scope>NUCLEOTIDE SEQUENCE</scope>
    <source>
        <strain evidence="5">R07B-5</strain>
    </source>
</reference>
<dbReference type="Pfam" id="PF22957">
    <property type="entry name" value="NUP210_Ig"/>
    <property type="match status" value="1"/>
</dbReference>
<comment type="caution">
    <text evidence="5">The sequence shown here is derived from an EMBL/GenBank/DDBJ whole genome shotgun (WGS) entry which is preliminary data.</text>
</comment>
<dbReference type="InterPro" id="IPR045197">
    <property type="entry name" value="NUP210-like"/>
</dbReference>
<evidence type="ECO:0000259" key="4">
    <source>
        <dbReference type="Pfam" id="PF25354"/>
    </source>
</evidence>
<dbReference type="EMBL" id="JAODUO010000008">
    <property type="protein sequence ID" value="KAK2193716.1"/>
    <property type="molecule type" value="Genomic_DNA"/>
</dbReference>
<proteinExistence type="predicted"/>
<feature type="transmembrane region" description="Helical" evidence="2">
    <location>
        <begin position="609"/>
        <end position="630"/>
    </location>
</feature>
<dbReference type="InterPro" id="IPR057586">
    <property type="entry name" value="Ig_NUP210_16th"/>
</dbReference>
<evidence type="ECO:0000313" key="6">
    <source>
        <dbReference type="Proteomes" id="UP001209878"/>
    </source>
</evidence>
<keyword evidence="6" id="KW-1185">Reference proteome</keyword>
<dbReference type="InterPro" id="IPR055095">
    <property type="entry name" value="NUP210_Ig_C"/>
</dbReference>
<evidence type="ECO:0000256" key="1">
    <source>
        <dbReference type="SAM" id="MobiDB-lite"/>
    </source>
</evidence>
<dbReference type="GO" id="GO:0005643">
    <property type="term" value="C:nuclear pore"/>
    <property type="evidence" value="ECO:0007669"/>
    <property type="project" value="TreeGrafter"/>
</dbReference>
<dbReference type="PANTHER" id="PTHR23019">
    <property type="entry name" value="NUCLEAR PORE MEMBRANE GLYCOPROTEIN GP210-RELATED"/>
    <property type="match status" value="1"/>
</dbReference>
<dbReference type="PANTHER" id="PTHR23019:SF0">
    <property type="entry name" value="NUCLEAR PORE MEMBRANE GLYCOPROTEIN 210"/>
    <property type="match status" value="1"/>
</dbReference>
<evidence type="ECO:0000259" key="3">
    <source>
        <dbReference type="Pfam" id="PF22957"/>
    </source>
</evidence>
<accession>A0AAD9PFP4</accession>
<gene>
    <name evidence="5" type="ORF">NP493_8g09021</name>
</gene>
<name>A0AAD9PFP4_RIDPI</name>
<evidence type="ECO:0000256" key="2">
    <source>
        <dbReference type="SAM" id="Phobius"/>
    </source>
</evidence>
<dbReference type="AlphaFoldDB" id="A0AAD9PFP4"/>
<protein>
    <submittedName>
        <fullName evidence="5">Uncharacterized protein</fullName>
    </submittedName>
</protein>
<dbReference type="Pfam" id="PF25354">
    <property type="entry name" value="Ig_NUP210_16th"/>
    <property type="match status" value="1"/>
</dbReference>
<keyword evidence="2" id="KW-0472">Membrane</keyword>
<evidence type="ECO:0000313" key="5">
    <source>
        <dbReference type="EMBL" id="KAK2193716.1"/>
    </source>
</evidence>
<keyword evidence="2" id="KW-1133">Transmembrane helix</keyword>
<sequence>MWGGWSGCGEGGVDVGRVDGWESGVGVGKVEWVWGGWSGWMGEWSGCGEGGMDVGRVEWVWGVWSGCGEGGVVVGRVDGCGESGVGVSVEWMGGGWMWGEWSGCGEDGVDVGRMEWMWGGWSGCGECGVDVGRVDGCGESGVDVGRMEWLWGGWMDVGRVEWVWGVWSGCGEGGVDVGRVEWMWGGWSGCGEGGVDVGGWSGCGRVEWVWEVEWMGKVEWVWGRWSGCESGGVDVGRVEWVWGGWSGCGEGGVDVGRVEWVWGGWSGCGEGGVDVGRVEWMWGGWSGCGEGHKGSWSTSNAVAQIGSDTGIAVAMQVGVVNIAYDVAGHHTVSELSVLPITKIKLNDDRVKFITNLPSKSRDSHIDVELHANDEDYFTGNMHGANCSESVSREAGKVWPSPFHCHLSLSHSLPNLIVEDVIQATPEFNTKTGNHQCRLTQVLSHDLQSLSTLDTVVQLRVVISERPGQPEVASECLSIPFMPAFHVVTSELHMSNLMPKVRLRVSAVSAVRETLKVTSSDEALLVVLPPVTVEQEQTVNFPVELNNLEILADKTSISAELFVVCTKTGQKQTVAVSVKLIGQTPDEYKSGLQSWWSHLLHQLAKNYPNIIFLLLCIVATAACIFIAYHAVLGQRYQMATPQVGAFLSPTQFAMPSSPWSPPMNTSGSPTKLWSIDYGPYSDGGSPYRRSPLQRNSPQK</sequence>
<feature type="domain" description="NUP210 Ig-like" evidence="4">
    <location>
        <begin position="290"/>
        <end position="331"/>
    </location>
</feature>
<feature type="domain" description="NUP210 C-terminal Ig-like" evidence="3">
    <location>
        <begin position="342"/>
        <end position="514"/>
    </location>
</feature>
<feature type="region of interest" description="Disordered" evidence="1">
    <location>
        <begin position="673"/>
        <end position="698"/>
    </location>
</feature>
<dbReference type="Proteomes" id="UP001209878">
    <property type="component" value="Unassembled WGS sequence"/>
</dbReference>